<feature type="transmembrane region" description="Helical" evidence="7">
    <location>
        <begin position="269"/>
        <end position="293"/>
    </location>
</feature>
<feature type="transmembrane region" description="Helical" evidence="7">
    <location>
        <begin position="334"/>
        <end position="352"/>
    </location>
</feature>
<evidence type="ECO:0000256" key="2">
    <source>
        <dbReference type="ARBA" id="ARBA00022448"/>
    </source>
</evidence>
<evidence type="ECO:0000256" key="5">
    <source>
        <dbReference type="ARBA" id="ARBA00022989"/>
    </source>
</evidence>
<feature type="transmembrane region" description="Helical" evidence="7">
    <location>
        <begin position="305"/>
        <end position="325"/>
    </location>
</feature>
<dbReference type="Pfam" id="PF07690">
    <property type="entry name" value="MFS_1"/>
    <property type="match status" value="1"/>
</dbReference>
<evidence type="ECO:0000256" key="7">
    <source>
        <dbReference type="SAM" id="Phobius"/>
    </source>
</evidence>
<dbReference type="PANTHER" id="PTHR42718">
    <property type="entry name" value="MAJOR FACILITATOR SUPERFAMILY MULTIDRUG TRANSPORTER MFSC"/>
    <property type="match status" value="1"/>
</dbReference>
<dbReference type="InterPro" id="IPR036259">
    <property type="entry name" value="MFS_trans_sf"/>
</dbReference>
<name>A0A1G9T6L3_9FIRM</name>
<evidence type="ECO:0000313" key="9">
    <source>
        <dbReference type="EMBL" id="SDM43276.1"/>
    </source>
</evidence>
<evidence type="ECO:0000259" key="8">
    <source>
        <dbReference type="PROSITE" id="PS50850"/>
    </source>
</evidence>
<evidence type="ECO:0000313" key="10">
    <source>
        <dbReference type="Proteomes" id="UP000214880"/>
    </source>
</evidence>
<evidence type="ECO:0000256" key="1">
    <source>
        <dbReference type="ARBA" id="ARBA00004651"/>
    </source>
</evidence>
<protein>
    <submittedName>
        <fullName evidence="9">Drug resistance transporter, EmrB/QacA subfamily</fullName>
    </submittedName>
</protein>
<accession>A0A1G9T6L3</accession>
<keyword evidence="10" id="KW-1185">Reference proteome</keyword>
<reference evidence="9 10" key="1">
    <citation type="submission" date="2016-10" db="EMBL/GenBank/DDBJ databases">
        <authorList>
            <person name="de Groot N.N."/>
        </authorList>
    </citation>
    <scope>NUCLEOTIDE SEQUENCE [LARGE SCALE GENOMIC DNA]</scope>
    <source>
        <strain evidence="9 10">DSM 1736</strain>
    </source>
</reference>
<dbReference type="InterPro" id="IPR004638">
    <property type="entry name" value="EmrB-like"/>
</dbReference>
<evidence type="ECO:0000256" key="3">
    <source>
        <dbReference type="ARBA" id="ARBA00022475"/>
    </source>
</evidence>
<feature type="transmembrane region" description="Helical" evidence="7">
    <location>
        <begin position="167"/>
        <end position="188"/>
    </location>
</feature>
<gene>
    <name evidence="9" type="ORF">SAMN04488502_104228</name>
</gene>
<dbReference type="Gene3D" id="1.20.1720.10">
    <property type="entry name" value="Multidrug resistance protein D"/>
    <property type="match status" value="1"/>
</dbReference>
<dbReference type="Gene3D" id="1.20.1250.20">
    <property type="entry name" value="MFS general substrate transporter like domains"/>
    <property type="match status" value="1"/>
</dbReference>
<proteinExistence type="predicted"/>
<keyword evidence="4 7" id="KW-0812">Transmembrane</keyword>
<dbReference type="SUPFAM" id="SSF103473">
    <property type="entry name" value="MFS general substrate transporter"/>
    <property type="match status" value="1"/>
</dbReference>
<dbReference type="PANTHER" id="PTHR42718:SF46">
    <property type="entry name" value="BLR6921 PROTEIN"/>
    <property type="match status" value="1"/>
</dbReference>
<comment type="subcellular location">
    <subcellularLocation>
        <location evidence="1">Cell membrane</location>
        <topology evidence="1">Multi-pass membrane protein</topology>
    </subcellularLocation>
</comment>
<feature type="transmembrane region" description="Helical" evidence="7">
    <location>
        <begin position="139"/>
        <end position="161"/>
    </location>
</feature>
<evidence type="ECO:0000256" key="4">
    <source>
        <dbReference type="ARBA" id="ARBA00022692"/>
    </source>
</evidence>
<dbReference type="PRINTS" id="PR01036">
    <property type="entry name" value="TCRTETB"/>
</dbReference>
<keyword evidence="3" id="KW-1003">Cell membrane</keyword>
<dbReference type="OrthoDB" id="102502at2"/>
<feature type="transmembrane region" description="Helical" evidence="7">
    <location>
        <begin position="12"/>
        <end position="39"/>
    </location>
</feature>
<dbReference type="FunFam" id="1.20.1720.10:FF:000021">
    <property type="entry name" value="Drug resistance transporter, EmrB/QacA subfamily"/>
    <property type="match status" value="1"/>
</dbReference>
<dbReference type="AlphaFoldDB" id="A0A1G9T6L3"/>
<keyword evidence="5 7" id="KW-1133">Transmembrane helix</keyword>
<dbReference type="NCBIfam" id="TIGR00711">
    <property type="entry name" value="efflux_EmrB"/>
    <property type="match status" value="1"/>
</dbReference>
<dbReference type="GO" id="GO:0022857">
    <property type="term" value="F:transmembrane transporter activity"/>
    <property type="evidence" value="ECO:0007669"/>
    <property type="project" value="InterPro"/>
</dbReference>
<feature type="transmembrane region" description="Helical" evidence="7">
    <location>
        <begin position="200"/>
        <end position="219"/>
    </location>
</feature>
<dbReference type="Proteomes" id="UP000214880">
    <property type="component" value="Unassembled WGS sequence"/>
</dbReference>
<feature type="domain" description="Major facilitator superfamily (MFS) profile" evidence="8">
    <location>
        <begin position="15"/>
        <end position="471"/>
    </location>
</feature>
<dbReference type="STRING" id="146817.SAMN04488502_104228"/>
<dbReference type="RefSeq" id="WP_092072517.1">
    <property type="nucleotide sequence ID" value="NZ_FNHB01000004.1"/>
</dbReference>
<feature type="transmembrane region" description="Helical" evidence="7">
    <location>
        <begin position="438"/>
        <end position="462"/>
    </location>
</feature>
<dbReference type="EMBL" id="FNHB01000004">
    <property type="protein sequence ID" value="SDM43276.1"/>
    <property type="molecule type" value="Genomic_DNA"/>
</dbReference>
<feature type="transmembrane region" description="Helical" evidence="7">
    <location>
        <begin position="51"/>
        <end position="69"/>
    </location>
</feature>
<dbReference type="CDD" id="cd17321">
    <property type="entry name" value="MFS_MMR_MDR_like"/>
    <property type="match status" value="1"/>
</dbReference>
<feature type="transmembrane region" description="Helical" evidence="7">
    <location>
        <begin position="106"/>
        <end position="127"/>
    </location>
</feature>
<feature type="transmembrane region" description="Helical" evidence="7">
    <location>
        <begin position="231"/>
        <end position="249"/>
    </location>
</feature>
<evidence type="ECO:0000256" key="6">
    <source>
        <dbReference type="ARBA" id="ARBA00023136"/>
    </source>
</evidence>
<dbReference type="PROSITE" id="PS50850">
    <property type="entry name" value="MFS"/>
    <property type="match status" value="1"/>
</dbReference>
<dbReference type="InterPro" id="IPR020846">
    <property type="entry name" value="MFS_dom"/>
</dbReference>
<sequence length="476" mass="50464">MRQHLQSLSYYRWLVFGVAVTGTFMATLDSSIVNVALPVVAASLGAQLTTVQWVVSAYLLTISSLLPLFGRAGDMLGRRRVFTAGFLIFTLGSALCGLAFSIQLLIAARVLQAVGAAMIMANSQALVAGAFPGRNRGRALGMVGTVVALGSMAGPSLGGLLVGSLGWSAIFFINLPIGIIAFILGQFVLKDDDSRREEKFDFFGAFLFAVGMLSLLLLLSEGHTWGWRSQTSMIAAAISIVSLGWFIGYEQRISQPMIDLSLFRHRPFLAGNLAGLFSFMAMFCNNLLLPFYLTDILNLTPTQTGLLITPFPLLLAVVAPLSGYLSEKVSFKRLTVSGLTLTISALLYLSAIDAATPLWQIALCQAILGIGNGLFQSPNNNSVLSSVAPNQLGIAAGLNALVRNIGMVSGIAAAVSIFEGRRLNLLENLPAPTPDQLAAAFLSGYHAALLAGACFAAIAAIISLNRHSHVKPAANR</sequence>
<keyword evidence="6 7" id="KW-0472">Membrane</keyword>
<keyword evidence="2" id="KW-0813">Transport</keyword>
<organism evidence="9 10">
    <name type="scientific">Dendrosporobacter quercicolus</name>
    <dbReference type="NCBI Taxonomy" id="146817"/>
    <lineage>
        <taxon>Bacteria</taxon>
        <taxon>Bacillati</taxon>
        <taxon>Bacillota</taxon>
        <taxon>Negativicutes</taxon>
        <taxon>Selenomonadales</taxon>
        <taxon>Sporomusaceae</taxon>
        <taxon>Dendrosporobacter</taxon>
    </lineage>
</organism>
<dbReference type="GO" id="GO:0005886">
    <property type="term" value="C:plasma membrane"/>
    <property type="evidence" value="ECO:0007669"/>
    <property type="project" value="UniProtKB-SubCell"/>
</dbReference>
<dbReference type="InterPro" id="IPR011701">
    <property type="entry name" value="MFS"/>
</dbReference>
<feature type="transmembrane region" description="Helical" evidence="7">
    <location>
        <begin position="81"/>
        <end position="100"/>
    </location>
</feature>